<reference evidence="1" key="1">
    <citation type="submission" date="2020-09" db="EMBL/GenBank/DDBJ databases">
        <title>Bacillus faecalis sp. nov., a moderately halophilic bacterium isolated from cow faeces.</title>
        <authorList>
            <person name="Jiang L."/>
            <person name="Lee J."/>
        </authorList>
    </citation>
    <scope>NUCLEOTIDE SEQUENCE</scope>
    <source>
        <strain evidence="1">AGMB 02131</strain>
    </source>
</reference>
<gene>
    <name evidence="1" type="ORF">IEO70_17475</name>
</gene>
<proteinExistence type="predicted"/>
<evidence type="ECO:0000313" key="1">
    <source>
        <dbReference type="EMBL" id="MBD3110126.1"/>
    </source>
</evidence>
<dbReference type="Pfam" id="PF19618">
    <property type="entry name" value="DUF6123"/>
    <property type="match status" value="1"/>
</dbReference>
<dbReference type="AlphaFoldDB" id="A0A927CZZ4"/>
<accession>A0A927CZZ4</accession>
<organism evidence="1 2">
    <name type="scientific">Peribacillus faecalis</name>
    <dbReference type="NCBI Taxonomy" id="2772559"/>
    <lineage>
        <taxon>Bacteria</taxon>
        <taxon>Bacillati</taxon>
        <taxon>Bacillota</taxon>
        <taxon>Bacilli</taxon>
        <taxon>Bacillales</taxon>
        <taxon>Bacillaceae</taxon>
        <taxon>Peribacillus</taxon>
    </lineage>
</organism>
<protein>
    <recommendedName>
        <fullName evidence="3">Group-specific protein</fullName>
    </recommendedName>
</protein>
<keyword evidence="2" id="KW-1185">Reference proteome</keyword>
<dbReference type="InterPro" id="IPR046126">
    <property type="entry name" value="DUF6123"/>
</dbReference>
<sequence>MKVEQYIEQLESKGFQLGEDGKGFIFFGKEMTNAPDELVNAAIELTLKSKITFDGSFFISLLESMMSQEIQSRKEALQFAEEYKLLV</sequence>
<evidence type="ECO:0000313" key="2">
    <source>
        <dbReference type="Proteomes" id="UP000602076"/>
    </source>
</evidence>
<dbReference type="Proteomes" id="UP000602076">
    <property type="component" value="Unassembled WGS sequence"/>
</dbReference>
<dbReference type="RefSeq" id="WP_190999653.1">
    <property type="nucleotide sequence ID" value="NZ_JACXSI010000055.1"/>
</dbReference>
<dbReference type="EMBL" id="JACXSI010000055">
    <property type="protein sequence ID" value="MBD3110126.1"/>
    <property type="molecule type" value="Genomic_DNA"/>
</dbReference>
<name>A0A927CZZ4_9BACI</name>
<evidence type="ECO:0008006" key="3">
    <source>
        <dbReference type="Google" id="ProtNLM"/>
    </source>
</evidence>
<comment type="caution">
    <text evidence="1">The sequence shown here is derived from an EMBL/GenBank/DDBJ whole genome shotgun (WGS) entry which is preliminary data.</text>
</comment>